<feature type="region of interest" description="Disordered" evidence="1">
    <location>
        <begin position="112"/>
        <end position="178"/>
    </location>
</feature>
<protein>
    <submittedName>
        <fullName evidence="3">Uncharacterized protein</fullName>
    </submittedName>
</protein>
<keyword evidence="2" id="KW-0472">Membrane</keyword>
<keyword evidence="2" id="KW-1133">Transmembrane helix</keyword>
<evidence type="ECO:0000313" key="5">
    <source>
        <dbReference type="Proteomes" id="UP000625711"/>
    </source>
</evidence>
<comment type="caution">
    <text evidence="3">The sequence shown here is derived from an EMBL/GenBank/DDBJ whole genome shotgun (WGS) entry which is preliminary data.</text>
</comment>
<keyword evidence="2" id="KW-0812">Transmembrane</keyword>
<dbReference type="EMBL" id="JAACXV010018187">
    <property type="protein sequence ID" value="KAF7264145.1"/>
    <property type="molecule type" value="Genomic_DNA"/>
</dbReference>
<accession>A0A834HQW5</accession>
<dbReference type="OrthoDB" id="6783383at2759"/>
<feature type="compositionally biased region" description="Basic and acidic residues" evidence="1">
    <location>
        <begin position="160"/>
        <end position="176"/>
    </location>
</feature>
<sequence>MAFFQLKIDRSLSQSVDAFLRKRCSGIWTMKWTRSSAYDANGLRVVIVLNAHFFLVAFVLVAVAVADEKTRREAAARPAVFALVPVPYRPQMLPFPIRGSVSAEARRKTVAFEKENECDSSAVEDDEDMSDDESLEPPEKKILIKSDSTEKIIETPSTTTKDRTSPTKETSAKEDEQSPIISQIKKINDALILSNKAAETLSSSGNQPVVSKPTTPSPSPNIQAIPLLVQTPNGVGYASVSDGMILGMVQGSAEPKLIAMPLSSLPGSIGTSLAVTTSVKEDNHR</sequence>
<feature type="compositionally biased region" description="Basic and acidic residues" evidence="1">
    <location>
        <begin position="137"/>
        <end position="153"/>
    </location>
</feature>
<evidence type="ECO:0000313" key="3">
    <source>
        <dbReference type="EMBL" id="KAF7264141.1"/>
    </source>
</evidence>
<proteinExistence type="predicted"/>
<feature type="compositionally biased region" description="Acidic residues" evidence="1">
    <location>
        <begin position="118"/>
        <end position="136"/>
    </location>
</feature>
<organism evidence="3 5">
    <name type="scientific">Rhynchophorus ferrugineus</name>
    <name type="common">Red palm weevil</name>
    <name type="synonym">Curculio ferrugineus</name>
    <dbReference type="NCBI Taxonomy" id="354439"/>
    <lineage>
        <taxon>Eukaryota</taxon>
        <taxon>Metazoa</taxon>
        <taxon>Ecdysozoa</taxon>
        <taxon>Arthropoda</taxon>
        <taxon>Hexapoda</taxon>
        <taxon>Insecta</taxon>
        <taxon>Pterygota</taxon>
        <taxon>Neoptera</taxon>
        <taxon>Endopterygota</taxon>
        <taxon>Coleoptera</taxon>
        <taxon>Polyphaga</taxon>
        <taxon>Cucujiformia</taxon>
        <taxon>Curculionidae</taxon>
        <taxon>Dryophthorinae</taxon>
        <taxon>Rhynchophorus</taxon>
    </lineage>
</organism>
<name>A0A834HQW5_RHYFE</name>
<feature type="transmembrane region" description="Helical" evidence="2">
    <location>
        <begin position="45"/>
        <end position="66"/>
    </location>
</feature>
<dbReference type="AlphaFoldDB" id="A0A834HQW5"/>
<evidence type="ECO:0000313" key="4">
    <source>
        <dbReference type="EMBL" id="KAF7264145.1"/>
    </source>
</evidence>
<gene>
    <name evidence="4" type="ORF">GWI33_000586</name>
    <name evidence="3" type="ORF">GWI33_000590</name>
</gene>
<dbReference type="Proteomes" id="UP000625711">
    <property type="component" value="Unassembled WGS sequence"/>
</dbReference>
<keyword evidence="5" id="KW-1185">Reference proteome</keyword>
<evidence type="ECO:0000256" key="1">
    <source>
        <dbReference type="SAM" id="MobiDB-lite"/>
    </source>
</evidence>
<evidence type="ECO:0000256" key="2">
    <source>
        <dbReference type="SAM" id="Phobius"/>
    </source>
</evidence>
<reference evidence="3" key="1">
    <citation type="submission" date="2020-08" db="EMBL/GenBank/DDBJ databases">
        <title>Genome sequencing and assembly of the red palm weevil Rhynchophorus ferrugineus.</title>
        <authorList>
            <person name="Dias G.B."/>
            <person name="Bergman C.M."/>
            <person name="Manee M."/>
        </authorList>
    </citation>
    <scope>NUCLEOTIDE SEQUENCE</scope>
    <source>
        <strain evidence="3">AA-2017</strain>
        <tissue evidence="3">Whole larva</tissue>
    </source>
</reference>
<dbReference type="EMBL" id="JAACXV010018188">
    <property type="protein sequence ID" value="KAF7264141.1"/>
    <property type="molecule type" value="Genomic_DNA"/>
</dbReference>